<organism evidence="2 3">
    <name type="scientific">Nakamurella alba</name>
    <dbReference type="NCBI Taxonomy" id="2665158"/>
    <lineage>
        <taxon>Bacteria</taxon>
        <taxon>Bacillati</taxon>
        <taxon>Actinomycetota</taxon>
        <taxon>Actinomycetes</taxon>
        <taxon>Nakamurellales</taxon>
        <taxon>Nakamurellaceae</taxon>
        <taxon>Nakamurella</taxon>
    </lineage>
</organism>
<gene>
    <name evidence="2" type="ORF">GIS00_06770</name>
</gene>
<keyword evidence="1" id="KW-1133">Transmembrane helix</keyword>
<evidence type="ECO:0000313" key="2">
    <source>
        <dbReference type="EMBL" id="MTD13645.1"/>
    </source>
</evidence>
<protein>
    <submittedName>
        <fullName evidence="2">Uncharacterized protein</fullName>
    </submittedName>
</protein>
<feature type="transmembrane region" description="Helical" evidence="1">
    <location>
        <begin position="34"/>
        <end position="54"/>
    </location>
</feature>
<dbReference type="EMBL" id="WLYK01000001">
    <property type="protein sequence ID" value="MTD13645.1"/>
    <property type="molecule type" value="Genomic_DNA"/>
</dbReference>
<sequence length="154" mass="16328">MSAPGTPQLRLEMTAKAEARSRTGGAWSLGHLRLCWLSLPPTALVLVVIAVIIAGGRAVAGVLLGAAIVGVFFTLSSVIVAKVGARNPKRVMPAALGTYIGKVVALGVVLTVLPRDGIFDTRWMALGVGVCLFVWLAAHMRYVWTTKIFYVDPS</sequence>
<keyword evidence="1" id="KW-0812">Transmembrane</keyword>
<reference evidence="2 3" key="1">
    <citation type="submission" date="2019-11" db="EMBL/GenBank/DDBJ databases">
        <authorList>
            <person name="Jiang L.-Q."/>
        </authorList>
    </citation>
    <scope>NUCLEOTIDE SEQUENCE [LARGE SCALE GENOMIC DNA]</scope>
    <source>
        <strain evidence="2 3">YIM 132087</strain>
    </source>
</reference>
<name>A0A7K1FHP2_9ACTN</name>
<evidence type="ECO:0000256" key="1">
    <source>
        <dbReference type="SAM" id="Phobius"/>
    </source>
</evidence>
<proteinExistence type="predicted"/>
<keyword evidence="3" id="KW-1185">Reference proteome</keyword>
<accession>A0A7K1FHP2</accession>
<comment type="caution">
    <text evidence="2">The sequence shown here is derived from an EMBL/GenBank/DDBJ whole genome shotgun (WGS) entry which is preliminary data.</text>
</comment>
<feature type="transmembrane region" description="Helical" evidence="1">
    <location>
        <begin position="93"/>
        <end position="113"/>
    </location>
</feature>
<dbReference type="Proteomes" id="UP000460221">
    <property type="component" value="Unassembled WGS sequence"/>
</dbReference>
<feature type="transmembrane region" description="Helical" evidence="1">
    <location>
        <begin position="125"/>
        <end position="144"/>
    </location>
</feature>
<feature type="transmembrane region" description="Helical" evidence="1">
    <location>
        <begin position="60"/>
        <end position="81"/>
    </location>
</feature>
<evidence type="ECO:0000313" key="3">
    <source>
        <dbReference type="Proteomes" id="UP000460221"/>
    </source>
</evidence>
<dbReference type="RefSeq" id="WP_154767460.1">
    <property type="nucleotide sequence ID" value="NZ_WLYK01000001.1"/>
</dbReference>
<keyword evidence="1" id="KW-0472">Membrane</keyword>
<dbReference type="AlphaFoldDB" id="A0A7K1FHP2"/>